<dbReference type="AlphaFoldDB" id="A0A6N3BPP4"/>
<dbReference type="Gene3D" id="3.30.565.40">
    <property type="entry name" value="Fervidobacterium nodosum Rt17-B1 like"/>
    <property type="match status" value="1"/>
</dbReference>
<reference evidence="1" key="1">
    <citation type="submission" date="2019-11" db="EMBL/GenBank/DDBJ databases">
        <authorList>
            <person name="Feng L."/>
        </authorList>
    </citation>
    <scope>NUCLEOTIDE SEQUENCE</scope>
    <source>
        <strain evidence="1">VrattiLFYP33</strain>
    </source>
</reference>
<gene>
    <name evidence="1" type="ORF">VRLFYP33_01053</name>
</gene>
<protein>
    <recommendedName>
        <fullName evidence="2">DUF3298 domain-containing protein</fullName>
    </recommendedName>
</protein>
<proteinExistence type="predicted"/>
<name>A0A6N3BPP4_9FIRM</name>
<evidence type="ECO:0000313" key="1">
    <source>
        <dbReference type="EMBL" id="VYU02523.1"/>
    </source>
</evidence>
<organism evidence="1">
    <name type="scientific">Veillonella ratti</name>
    <dbReference type="NCBI Taxonomy" id="103892"/>
    <lineage>
        <taxon>Bacteria</taxon>
        <taxon>Bacillati</taxon>
        <taxon>Bacillota</taxon>
        <taxon>Negativicutes</taxon>
        <taxon>Veillonellales</taxon>
        <taxon>Veillonellaceae</taxon>
        <taxon>Veillonella</taxon>
    </lineage>
</organism>
<evidence type="ECO:0008006" key="2">
    <source>
        <dbReference type="Google" id="ProtNLM"/>
    </source>
</evidence>
<accession>A0A6N3BPP4</accession>
<sequence length="242" mass="28265">MSLSKEATSKLFSVKYINCKRRYGMWKKILISSGLLACLSCPQFTSDAYTVLMHQTDVNMNLTYPLVYLYNEAAQTKVNTEIAIYVDKMRDLYYKEKMYTVNLNYETTYEDDDYISLIITSGWYNGQSAHGYYTSQGLVFDKHTGNLIPATNYVHLKDDEQLYKLVMEGMLPVFSSREHQLQYNEFQILDKKIPIRNNNYVLLGEGKIAMLYQPYEISYYANGVTRIVFTPEKIEYINRLNS</sequence>
<dbReference type="EMBL" id="CACRUX010000044">
    <property type="protein sequence ID" value="VYU02523.1"/>
    <property type="molecule type" value="Genomic_DNA"/>
</dbReference>